<dbReference type="AlphaFoldDB" id="A0A5P8FNP9"/>
<dbReference type="Proteomes" id="UP000271708">
    <property type="component" value="Chromosome"/>
</dbReference>
<organism evidence="4 5">
    <name type="scientific">Janibacter melonis</name>
    <dbReference type="NCBI Taxonomy" id="262209"/>
    <lineage>
        <taxon>Bacteria</taxon>
        <taxon>Bacillati</taxon>
        <taxon>Actinomycetota</taxon>
        <taxon>Actinomycetes</taxon>
        <taxon>Micrococcales</taxon>
        <taxon>Intrasporangiaceae</taxon>
        <taxon>Janibacter</taxon>
    </lineage>
</organism>
<evidence type="ECO:0000259" key="3">
    <source>
        <dbReference type="Pfam" id="PF01145"/>
    </source>
</evidence>
<reference evidence="4 5" key="1">
    <citation type="submission" date="2019-09" db="EMBL/GenBank/DDBJ databases">
        <title>Complete Genome Sequence of Janibacter melonis M714 with both human health impact and industrial applications.</title>
        <authorList>
            <person name="Jin M."/>
            <person name="Zhao Q.R."/>
        </authorList>
    </citation>
    <scope>NUCLEOTIDE SEQUENCE [LARGE SCALE GENOMIC DNA]</scope>
    <source>
        <strain evidence="4 5">M714</strain>
    </source>
</reference>
<feature type="compositionally biased region" description="Low complexity" evidence="1">
    <location>
        <begin position="1"/>
        <end position="11"/>
    </location>
</feature>
<gene>
    <name evidence="4" type="ORF">EEW87_014465</name>
</gene>
<feature type="region of interest" description="Disordered" evidence="1">
    <location>
        <begin position="1"/>
        <end position="25"/>
    </location>
</feature>
<feature type="domain" description="Band 7" evidence="3">
    <location>
        <begin position="96"/>
        <end position="291"/>
    </location>
</feature>
<dbReference type="Pfam" id="PF01145">
    <property type="entry name" value="Band_7"/>
    <property type="match status" value="1"/>
</dbReference>
<keyword evidence="2" id="KW-0812">Transmembrane</keyword>
<dbReference type="KEGG" id="jme:EEW87_014465"/>
<evidence type="ECO:0000256" key="2">
    <source>
        <dbReference type="SAM" id="Phobius"/>
    </source>
</evidence>
<dbReference type="InterPro" id="IPR001107">
    <property type="entry name" value="Band_7"/>
</dbReference>
<proteinExistence type="predicted"/>
<protein>
    <submittedName>
        <fullName evidence="4">SPFH domain-containing protein</fullName>
    </submittedName>
</protein>
<dbReference type="EMBL" id="CP044548">
    <property type="protein sequence ID" value="QFQ31259.2"/>
    <property type="molecule type" value="Genomic_DNA"/>
</dbReference>
<feature type="transmembrane region" description="Helical" evidence="2">
    <location>
        <begin position="33"/>
        <end position="55"/>
    </location>
</feature>
<accession>A0A5P8FNP9</accession>
<keyword evidence="2" id="KW-0472">Membrane</keyword>
<feature type="transmembrane region" description="Helical" evidence="2">
    <location>
        <begin position="76"/>
        <end position="96"/>
    </location>
</feature>
<name>A0A5P8FNP9_9MICO</name>
<evidence type="ECO:0000313" key="5">
    <source>
        <dbReference type="Proteomes" id="UP000271708"/>
    </source>
</evidence>
<evidence type="ECO:0000313" key="4">
    <source>
        <dbReference type="EMBL" id="QFQ31259.2"/>
    </source>
</evidence>
<keyword evidence="2" id="KW-1133">Transmembrane helix</keyword>
<evidence type="ECO:0000256" key="1">
    <source>
        <dbReference type="SAM" id="MobiDB-lite"/>
    </source>
</evidence>
<sequence>MPRSNPSARPAARPPPAPGRMTASSGCRQQQGAVMGLFVLAVVLAVIAVVALAVARRRPKGEPADPASLTRYGRPVGWASAVLAAVVLAISLTTMVPTQQVGIPITFGKPGTPIGNGLHLKAPWTDIALMDATVQIDNNLGEERTEIRLKNQSTAYVQNSVRWRIKPEAAAELYKAHRAFENIGPALQEQELAAAMNQALADYNPLAQAKAAATGDATDSAEAKDFDDLAGQVKERMEESIGDRLIIDSVIITKIDFDEKTQSRIDAYQVEIGNTRIAEQRKETAKAESEANRTLSASISKDPNVLVSKCLDTLASMVEKGQTVPVGFSCWPGASGADGVLVDGTSRDR</sequence>